<dbReference type="AlphaFoldDB" id="A0A1N7DHM0"/>
<dbReference type="PANTHER" id="PTHR40661">
    <property type="match status" value="1"/>
</dbReference>
<evidence type="ECO:0000313" key="7">
    <source>
        <dbReference type="Proteomes" id="UP000187495"/>
    </source>
</evidence>
<dbReference type="InterPro" id="IPR010744">
    <property type="entry name" value="Phage_CI_N"/>
</dbReference>
<reference evidence="7" key="1">
    <citation type="submission" date="2017-01" db="EMBL/GenBank/DDBJ databases">
        <authorList>
            <person name="Varghese N."/>
            <person name="Submissions S."/>
        </authorList>
    </citation>
    <scope>NUCLEOTIDE SEQUENCE [LARGE SCALE GENOMIC DNA]</scope>
    <source>
        <strain evidence="7">DSM 21768</strain>
    </source>
</reference>
<keyword evidence="3" id="KW-0804">Transcription</keyword>
<sequence length="216" mass="25021">MNKYQERLRSEIDRIGVQELSKKMGIARNTLYNWAEKSNTPLDKLMELAEHGLDIEYIITGSTKENAQNIEQNFFDDEFSLVPFYDVEISAGFGRDNSDVHEPTSHLAYRRDWLKRQRLHIDSLISTRISGDSMEPTIPDNSTILIDKTRHQPRDGHIYVLRNGDTYWVKRLQIQPNGKLVLISDNSFYPPMTLDLKTESDVEIVGQVVNVSKDFF</sequence>
<dbReference type="GO" id="GO:0045892">
    <property type="term" value="P:negative regulation of DNA-templated transcription"/>
    <property type="evidence" value="ECO:0007669"/>
    <property type="project" value="InterPro"/>
</dbReference>
<evidence type="ECO:0000256" key="3">
    <source>
        <dbReference type="ARBA" id="ARBA00023163"/>
    </source>
</evidence>
<dbReference type="GO" id="GO:0003677">
    <property type="term" value="F:DNA binding"/>
    <property type="evidence" value="ECO:0007669"/>
    <property type="project" value="UniProtKB-KW"/>
</dbReference>
<gene>
    <name evidence="6" type="ORF">SAMN02745664_101269</name>
</gene>
<dbReference type="InterPro" id="IPR010982">
    <property type="entry name" value="Lambda_DNA-bd_dom_sf"/>
</dbReference>
<proteinExistence type="predicted"/>
<keyword evidence="2" id="KW-0238">DNA-binding</keyword>
<dbReference type="EMBL" id="FTNU01000001">
    <property type="protein sequence ID" value="SIR75245.1"/>
    <property type="molecule type" value="Genomic_DNA"/>
</dbReference>
<dbReference type="Pfam" id="PF07022">
    <property type="entry name" value="Phage_CI_repr"/>
    <property type="match status" value="1"/>
</dbReference>
<keyword evidence="7" id="KW-1185">Reference proteome</keyword>
<evidence type="ECO:0000259" key="4">
    <source>
        <dbReference type="Pfam" id="PF00717"/>
    </source>
</evidence>
<dbReference type="SUPFAM" id="SSF51306">
    <property type="entry name" value="LexA/Signal peptidase"/>
    <property type="match status" value="1"/>
</dbReference>
<dbReference type="STRING" id="34061.B0189_01650"/>
<dbReference type="RefSeq" id="WP_076554435.1">
    <property type="nucleotide sequence ID" value="NZ_FTNU01000001.1"/>
</dbReference>
<dbReference type="InterPro" id="IPR015927">
    <property type="entry name" value="Peptidase_S24_S26A/B/C"/>
</dbReference>
<dbReference type="Pfam" id="PF00717">
    <property type="entry name" value="Peptidase_S24"/>
    <property type="match status" value="1"/>
</dbReference>
<dbReference type="CDD" id="cd06529">
    <property type="entry name" value="S24_LexA-like"/>
    <property type="match status" value="1"/>
</dbReference>
<dbReference type="InterPro" id="IPR039418">
    <property type="entry name" value="LexA-like"/>
</dbReference>
<name>A0A1N7DHM0_9GAMM</name>
<evidence type="ECO:0000256" key="1">
    <source>
        <dbReference type="ARBA" id="ARBA00023015"/>
    </source>
</evidence>
<evidence type="ECO:0000313" key="6">
    <source>
        <dbReference type="EMBL" id="SIR75245.1"/>
    </source>
</evidence>
<dbReference type="Gene3D" id="1.10.260.40">
    <property type="entry name" value="lambda repressor-like DNA-binding domains"/>
    <property type="match status" value="1"/>
</dbReference>
<evidence type="ECO:0000256" key="2">
    <source>
        <dbReference type="ARBA" id="ARBA00023125"/>
    </source>
</evidence>
<dbReference type="InterPro" id="IPR036286">
    <property type="entry name" value="LexA/Signal_pep-like_sf"/>
</dbReference>
<feature type="domain" description="Bacteriophage CI repressor N-terminal" evidence="5">
    <location>
        <begin position="18"/>
        <end position="62"/>
    </location>
</feature>
<accession>A0A1N7DHM0</accession>
<feature type="domain" description="Peptidase S24/S26A/S26B/S26C" evidence="4">
    <location>
        <begin position="83"/>
        <end position="209"/>
    </location>
</feature>
<dbReference type="PANTHER" id="PTHR40661:SF3">
    <property type="entry name" value="FELS-1 PROPHAGE TRANSCRIPTIONAL REGULATOR"/>
    <property type="match status" value="1"/>
</dbReference>
<dbReference type="Gene3D" id="2.10.109.10">
    <property type="entry name" value="Umud Fragment, subunit A"/>
    <property type="match status" value="1"/>
</dbReference>
<dbReference type="Proteomes" id="UP000187495">
    <property type="component" value="Unassembled WGS sequence"/>
</dbReference>
<protein>
    <submittedName>
        <fullName evidence="6">Phage repressor protein C, contains Cro/C1-type HTH and peptisase s24 domains</fullName>
    </submittedName>
</protein>
<keyword evidence="1" id="KW-0805">Transcription regulation</keyword>
<organism evidence="6 7">
    <name type="scientific">Moraxella cuniculi DSM 21768</name>
    <dbReference type="NCBI Taxonomy" id="1122245"/>
    <lineage>
        <taxon>Bacteria</taxon>
        <taxon>Pseudomonadati</taxon>
        <taxon>Pseudomonadota</taxon>
        <taxon>Gammaproteobacteria</taxon>
        <taxon>Moraxellales</taxon>
        <taxon>Moraxellaceae</taxon>
        <taxon>Moraxella</taxon>
    </lineage>
</organism>
<evidence type="ECO:0000259" key="5">
    <source>
        <dbReference type="Pfam" id="PF07022"/>
    </source>
</evidence>